<keyword evidence="2" id="KW-1185">Reference proteome</keyword>
<dbReference type="Proteomes" id="UP000032142">
    <property type="component" value="Unassembled WGS sequence"/>
</dbReference>
<evidence type="ECO:0000313" key="1">
    <source>
        <dbReference type="EMBL" id="KHG27869.1"/>
    </source>
</evidence>
<dbReference type="AlphaFoldDB" id="A0A0B0PTW4"/>
<dbReference type="PANTHER" id="PTHR35552">
    <property type="entry name" value="MEDIATOR OF RNA POLYMERASE II TRANSCRIPTION SUBUNIT 8"/>
    <property type="match status" value="1"/>
</dbReference>
<protein>
    <submittedName>
        <fullName evidence="1">Astrotactin-2</fullName>
    </submittedName>
</protein>
<evidence type="ECO:0000313" key="2">
    <source>
        <dbReference type="Proteomes" id="UP000032142"/>
    </source>
</evidence>
<dbReference type="EMBL" id="KN442685">
    <property type="protein sequence ID" value="KHG27869.1"/>
    <property type="molecule type" value="Genomic_DNA"/>
</dbReference>
<dbReference type="InterPro" id="IPR038795">
    <property type="entry name" value="MED8_plant"/>
</dbReference>
<dbReference type="GO" id="GO:0016592">
    <property type="term" value="C:mediator complex"/>
    <property type="evidence" value="ECO:0007669"/>
    <property type="project" value="InterPro"/>
</dbReference>
<sequence>MEGMIQDPSQLASQPPQQNQAVVGAERLNLLLQQQLNLESVKARAISLFKAIIRIFEEFDAYSRTNTTPKWQDILGQYSMVNLELFNIVDEIKKFIGCVVLPVMLSSKLLPEMEVEDNLKREQLLLGMQNLPIPSQIDKLKARIDMIAAACESAEKVLADTRKAYCFGSRQGPAILPTLDKGQAAKIQEQENLLRTAVNFGEGLRLPADQKLITPSLPLHLVDIMPATDGVQSFADPSGMYMKNTPLMSNNIGSQGSLLQD</sequence>
<gene>
    <name evidence="1" type="ORF">F383_16084</name>
</gene>
<accession>A0A0B0PTW4</accession>
<organism evidence="1 2">
    <name type="scientific">Gossypium arboreum</name>
    <name type="common">Tree cotton</name>
    <name type="synonym">Gossypium nanking</name>
    <dbReference type="NCBI Taxonomy" id="29729"/>
    <lineage>
        <taxon>Eukaryota</taxon>
        <taxon>Viridiplantae</taxon>
        <taxon>Streptophyta</taxon>
        <taxon>Embryophyta</taxon>
        <taxon>Tracheophyta</taxon>
        <taxon>Spermatophyta</taxon>
        <taxon>Magnoliopsida</taxon>
        <taxon>eudicotyledons</taxon>
        <taxon>Gunneridae</taxon>
        <taxon>Pentapetalae</taxon>
        <taxon>rosids</taxon>
        <taxon>malvids</taxon>
        <taxon>Malvales</taxon>
        <taxon>Malvaceae</taxon>
        <taxon>Malvoideae</taxon>
        <taxon>Gossypium</taxon>
    </lineage>
</organism>
<dbReference type="PANTHER" id="PTHR35552:SF1">
    <property type="entry name" value="MEDIATOR OF RNA POLYMERASE II TRANSCRIPTION SUBUNIT 8"/>
    <property type="match status" value="1"/>
</dbReference>
<proteinExistence type="predicted"/>
<reference evidence="2" key="1">
    <citation type="submission" date="2014-09" db="EMBL/GenBank/DDBJ databases">
        <authorList>
            <person name="Mudge J."/>
            <person name="Ramaraj T."/>
            <person name="Lindquist I.E."/>
            <person name="Bharti A.K."/>
            <person name="Sundararajan A."/>
            <person name="Cameron C.T."/>
            <person name="Woodward J.E."/>
            <person name="May G.D."/>
            <person name="Brubaker C."/>
            <person name="Broadhvest J."/>
            <person name="Wilkins T.A."/>
        </authorList>
    </citation>
    <scope>NUCLEOTIDE SEQUENCE</scope>
    <source>
        <strain evidence="2">cv. AKA8401</strain>
    </source>
</reference>
<name>A0A0B0PTW4_GOSAR</name>